<proteinExistence type="predicted"/>
<reference evidence="3 4" key="1">
    <citation type="journal article" date="2023" name="Plants (Basel)">
        <title>Bridging the Gap: Combining Genomics and Transcriptomics Approaches to Understand Stylosanthes scabra, an Orphan Legume from the Brazilian Caatinga.</title>
        <authorList>
            <person name="Ferreira-Neto J.R.C."/>
            <person name="da Silva M.D."/>
            <person name="Binneck E."/>
            <person name="de Melo N.F."/>
            <person name="da Silva R.H."/>
            <person name="de Melo A.L.T.M."/>
            <person name="Pandolfi V."/>
            <person name="Bustamante F.O."/>
            <person name="Brasileiro-Vidal A.C."/>
            <person name="Benko-Iseppon A.M."/>
        </authorList>
    </citation>
    <scope>NUCLEOTIDE SEQUENCE [LARGE SCALE GENOMIC DNA]</scope>
    <source>
        <tissue evidence="3">Leaves</tissue>
    </source>
</reference>
<feature type="region of interest" description="Disordered" evidence="1">
    <location>
        <begin position="33"/>
        <end position="92"/>
    </location>
</feature>
<accession>A0ABU6T7M3</accession>
<feature type="compositionally biased region" description="Basic and acidic residues" evidence="1">
    <location>
        <begin position="53"/>
        <end position="65"/>
    </location>
</feature>
<dbReference type="PANTHER" id="PTHR36040:SF5">
    <property type="entry name" value="TRANSMEMBRANE PROTEIN"/>
    <property type="match status" value="1"/>
</dbReference>
<keyword evidence="4" id="KW-1185">Reference proteome</keyword>
<evidence type="ECO:0000256" key="1">
    <source>
        <dbReference type="SAM" id="MobiDB-lite"/>
    </source>
</evidence>
<organism evidence="3 4">
    <name type="scientific">Stylosanthes scabra</name>
    <dbReference type="NCBI Taxonomy" id="79078"/>
    <lineage>
        <taxon>Eukaryota</taxon>
        <taxon>Viridiplantae</taxon>
        <taxon>Streptophyta</taxon>
        <taxon>Embryophyta</taxon>
        <taxon>Tracheophyta</taxon>
        <taxon>Spermatophyta</taxon>
        <taxon>Magnoliopsida</taxon>
        <taxon>eudicotyledons</taxon>
        <taxon>Gunneridae</taxon>
        <taxon>Pentapetalae</taxon>
        <taxon>rosids</taxon>
        <taxon>fabids</taxon>
        <taxon>Fabales</taxon>
        <taxon>Fabaceae</taxon>
        <taxon>Papilionoideae</taxon>
        <taxon>50 kb inversion clade</taxon>
        <taxon>dalbergioids sensu lato</taxon>
        <taxon>Dalbergieae</taxon>
        <taxon>Pterocarpus clade</taxon>
        <taxon>Stylosanthes</taxon>
    </lineage>
</organism>
<feature type="compositionally biased region" description="Basic and acidic residues" evidence="1">
    <location>
        <begin position="74"/>
        <end position="92"/>
    </location>
</feature>
<sequence length="92" mass="10420">MKKLLAIALLLMVASSSLVGTMAVKRKLVGEEMHGNSLEEENNGEELSDENDNDHHRIPEKEYGRPGKYVVTDDSDHHRIPRRDYGTHPDQP</sequence>
<protein>
    <submittedName>
        <fullName evidence="3">Uncharacterized protein</fullName>
    </submittedName>
</protein>
<evidence type="ECO:0000313" key="3">
    <source>
        <dbReference type="EMBL" id="MED6144729.1"/>
    </source>
</evidence>
<evidence type="ECO:0000313" key="4">
    <source>
        <dbReference type="Proteomes" id="UP001341840"/>
    </source>
</evidence>
<feature type="compositionally biased region" description="Acidic residues" evidence="1">
    <location>
        <begin position="38"/>
        <end position="52"/>
    </location>
</feature>
<keyword evidence="2" id="KW-0732">Signal</keyword>
<dbReference type="EMBL" id="JASCZI010090675">
    <property type="protein sequence ID" value="MED6144729.1"/>
    <property type="molecule type" value="Genomic_DNA"/>
</dbReference>
<dbReference type="PANTHER" id="PTHR36040">
    <property type="entry name" value="OS04G0188500 PROTEIN"/>
    <property type="match status" value="1"/>
</dbReference>
<gene>
    <name evidence="3" type="ORF">PIB30_118501</name>
</gene>
<name>A0ABU6T7M3_9FABA</name>
<comment type="caution">
    <text evidence="3">The sequence shown here is derived from an EMBL/GenBank/DDBJ whole genome shotgun (WGS) entry which is preliminary data.</text>
</comment>
<feature type="chain" id="PRO_5046394340" evidence="2">
    <location>
        <begin position="17"/>
        <end position="92"/>
    </location>
</feature>
<evidence type="ECO:0000256" key="2">
    <source>
        <dbReference type="SAM" id="SignalP"/>
    </source>
</evidence>
<dbReference type="Proteomes" id="UP001341840">
    <property type="component" value="Unassembled WGS sequence"/>
</dbReference>
<feature type="signal peptide" evidence="2">
    <location>
        <begin position="1"/>
        <end position="16"/>
    </location>
</feature>